<dbReference type="InterPro" id="IPR000780">
    <property type="entry name" value="CheR_MeTrfase"/>
</dbReference>
<dbReference type="EMBL" id="LNQB01000076">
    <property type="protein sequence ID" value="OAP43929.1"/>
    <property type="molecule type" value="Genomic_DNA"/>
</dbReference>
<dbReference type="InterPro" id="IPR022642">
    <property type="entry name" value="CheR_C"/>
</dbReference>
<evidence type="ECO:0000256" key="3">
    <source>
        <dbReference type="ARBA" id="ARBA00022691"/>
    </source>
</evidence>
<evidence type="ECO:0000313" key="7">
    <source>
        <dbReference type="Proteomes" id="UP000078507"/>
    </source>
</evidence>
<dbReference type="OrthoDB" id="9816309at2"/>
<dbReference type="PRINTS" id="PR00996">
    <property type="entry name" value="CHERMTFRASE"/>
</dbReference>
<keyword evidence="1" id="KW-0489">Methyltransferase</keyword>
<dbReference type="PANTHER" id="PTHR24422:SF19">
    <property type="entry name" value="CHEMOTAXIS PROTEIN METHYLTRANSFERASE"/>
    <property type="match status" value="1"/>
</dbReference>
<keyword evidence="3" id="KW-0949">S-adenosyl-L-methionine</keyword>
<dbReference type="GO" id="GO:0008757">
    <property type="term" value="F:S-adenosylmethionine-dependent methyltransferase activity"/>
    <property type="evidence" value="ECO:0007669"/>
    <property type="project" value="InterPro"/>
</dbReference>
<comment type="caution">
    <text evidence="6">The sequence shown here is derived from an EMBL/GenBank/DDBJ whole genome shotgun (WGS) entry which is preliminary data.</text>
</comment>
<organism evidence="6 7">
    <name type="scientific">Sinorhizobium saheli</name>
    <dbReference type="NCBI Taxonomy" id="36856"/>
    <lineage>
        <taxon>Bacteria</taxon>
        <taxon>Pseudomonadati</taxon>
        <taxon>Pseudomonadota</taxon>
        <taxon>Alphaproteobacteria</taxon>
        <taxon>Hyphomicrobiales</taxon>
        <taxon>Rhizobiaceae</taxon>
        <taxon>Sinorhizobium/Ensifer group</taxon>
        <taxon>Sinorhizobium</taxon>
    </lineage>
</organism>
<dbReference type="Pfam" id="PF01739">
    <property type="entry name" value="CheR"/>
    <property type="match status" value="1"/>
</dbReference>
<dbReference type="Proteomes" id="UP000078507">
    <property type="component" value="Unassembled WGS sequence"/>
</dbReference>
<evidence type="ECO:0000256" key="2">
    <source>
        <dbReference type="ARBA" id="ARBA00022679"/>
    </source>
</evidence>
<accession>A0A178Y8V0</accession>
<dbReference type="CDD" id="cd02440">
    <property type="entry name" value="AdoMet_MTases"/>
    <property type="match status" value="1"/>
</dbReference>
<dbReference type="InterPro" id="IPR050903">
    <property type="entry name" value="Bact_Chemotaxis_MeTrfase"/>
</dbReference>
<keyword evidence="2" id="KW-0808">Transferase</keyword>
<evidence type="ECO:0000313" key="6">
    <source>
        <dbReference type="EMBL" id="OAP43929.1"/>
    </source>
</evidence>
<keyword evidence="7" id="KW-1185">Reference proteome</keyword>
<gene>
    <name evidence="6" type="ORF">ATB98_08605</name>
</gene>
<evidence type="ECO:0000256" key="4">
    <source>
        <dbReference type="SAM" id="MobiDB-lite"/>
    </source>
</evidence>
<dbReference type="GO" id="GO:0032259">
    <property type="term" value="P:methylation"/>
    <property type="evidence" value="ECO:0007669"/>
    <property type="project" value="UniProtKB-KW"/>
</dbReference>
<dbReference type="SMART" id="SM00138">
    <property type="entry name" value="MeTrc"/>
    <property type="match status" value="1"/>
</dbReference>
<feature type="domain" description="CheR-type methyltransferase" evidence="5">
    <location>
        <begin position="35"/>
        <end position="297"/>
    </location>
</feature>
<dbReference type="Gene3D" id="3.40.50.150">
    <property type="entry name" value="Vaccinia Virus protein VP39"/>
    <property type="match status" value="1"/>
</dbReference>
<evidence type="ECO:0000256" key="1">
    <source>
        <dbReference type="ARBA" id="ARBA00022603"/>
    </source>
</evidence>
<protein>
    <recommendedName>
        <fullName evidence="5">CheR-type methyltransferase domain-containing protein</fullName>
    </recommendedName>
</protein>
<dbReference type="InterPro" id="IPR029063">
    <property type="entry name" value="SAM-dependent_MTases_sf"/>
</dbReference>
<dbReference type="PANTHER" id="PTHR24422">
    <property type="entry name" value="CHEMOTAXIS PROTEIN METHYLTRANSFERASE"/>
    <property type="match status" value="1"/>
</dbReference>
<reference evidence="6 7" key="1">
    <citation type="submission" date="2015-11" db="EMBL/GenBank/DDBJ databases">
        <title>Ensifer anhuiense sp. nov., an effective nitrogen fixation bacterium with Glycine soja.</title>
        <authorList>
            <person name="Yan H."/>
            <person name="Chen W."/>
        </authorList>
    </citation>
    <scope>NUCLEOTIDE SEQUENCE [LARGE SCALE GENOMIC DNA]</scope>
    <source>
        <strain evidence="6 7">LMG 7837</strain>
    </source>
</reference>
<feature type="compositionally biased region" description="Polar residues" evidence="4">
    <location>
        <begin position="1"/>
        <end position="11"/>
    </location>
</feature>
<dbReference type="AlphaFoldDB" id="A0A178Y8V0"/>
<feature type="region of interest" description="Disordered" evidence="4">
    <location>
        <begin position="1"/>
        <end position="25"/>
    </location>
</feature>
<name>A0A178Y8V0_SINSA</name>
<proteinExistence type="predicted"/>
<sequence>MRQIPSDSQARPNGRRSDNAGGGAAGATFRGVDAFASRVADKIGLSFPASRRQAVAGAIRRVMARRHIDDARLLLDQIGARQDLTDELVDEVTVGETCFFRGPAQFRLVRHTILPELRRRQAEGVDIRIWSAGCATGEEPYSLAILCEEDGLSGEVRIAASDISRKALADAMEADYGEWSLRNTGGYLKDRYFRRHGTRFRLRRELAERVRFTSVCLGTDTLPAPEKGLADFDLILCRNVLVYLDAAAVRRIARQLFDCLAAGGWLTTAPADPPLWKLAPFETLTTAAGVVYRRPLNGQDNRNSVAAHGGS</sequence>
<dbReference type="STRING" id="36856.ATB98_08605"/>
<dbReference type="PROSITE" id="PS50123">
    <property type="entry name" value="CHER"/>
    <property type="match status" value="1"/>
</dbReference>
<dbReference type="SUPFAM" id="SSF53335">
    <property type="entry name" value="S-adenosyl-L-methionine-dependent methyltransferases"/>
    <property type="match status" value="1"/>
</dbReference>
<evidence type="ECO:0000259" key="5">
    <source>
        <dbReference type="PROSITE" id="PS50123"/>
    </source>
</evidence>